<dbReference type="AlphaFoldDB" id="A0A4C2A0Z7"/>
<dbReference type="Proteomes" id="UP000299102">
    <property type="component" value="Unassembled WGS sequence"/>
</dbReference>
<feature type="compositionally biased region" description="Basic residues" evidence="1">
    <location>
        <begin position="50"/>
        <end position="60"/>
    </location>
</feature>
<keyword evidence="3" id="KW-1185">Reference proteome</keyword>
<feature type="region of interest" description="Disordered" evidence="1">
    <location>
        <begin position="1"/>
        <end position="25"/>
    </location>
</feature>
<comment type="caution">
    <text evidence="2">The sequence shown here is derived from an EMBL/GenBank/DDBJ whole genome shotgun (WGS) entry which is preliminary data.</text>
</comment>
<evidence type="ECO:0000313" key="2">
    <source>
        <dbReference type="EMBL" id="GBP93668.1"/>
    </source>
</evidence>
<protein>
    <submittedName>
        <fullName evidence="2">Uncharacterized protein</fullName>
    </submittedName>
</protein>
<sequence>MWYRESEAKLKTRPESEMSAGLCPCMSPLRQQTSYVQENIVYIPIEEKKKGRNKGRKRKNKDTPAELARAPRPRGAGNESKEARADDALPSQQPALGG</sequence>
<evidence type="ECO:0000313" key="3">
    <source>
        <dbReference type="Proteomes" id="UP000299102"/>
    </source>
</evidence>
<feature type="compositionally biased region" description="Basic and acidic residues" evidence="1">
    <location>
        <begin position="1"/>
        <end position="16"/>
    </location>
</feature>
<gene>
    <name evidence="2" type="ORF">EVAR_65793_1</name>
</gene>
<name>A0A4C2A0Z7_EUMVA</name>
<proteinExistence type="predicted"/>
<dbReference type="EMBL" id="BGZK01002404">
    <property type="protein sequence ID" value="GBP93668.1"/>
    <property type="molecule type" value="Genomic_DNA"/>
</dbReference>
<evidence type="ECO:0000256" key="1">
    <source>
        <dbReference type="SAM" id="MobiDB-lite"/>
    </source>
</evidence>
<accession>A0A4C2A0Z7</accession>
<feature type="region of interest" description="Disordered" evidence="1">
    <location>
        <begin position="45"/>
        <end position="98"/>
    </location>
</feature>
<organism evidence="2 3">
    <name type="scientific">Eumeta variegata</name>
    <name type="common">Bagworm moth</name>
    <name type="synonym">Eumeta japonica</name>
    <dbReference type="NCBI Taxonomy" id="151549"/>
    <lineage>
        <taxon>Eukaryota</taxon>
        <taxon>Metazoa</taxon>
        <taxon>Ecdysozoa</taxon>
        <taxon>Arthropoda</taxon>
        <taxon>Hexapoda</taxon>
        <taxon>Insecta</taxon>
        <taxon>Pterygota</taxon>
        <taxon>Neoptera</taxon>
        <taxon>Endopterygota</taxon>
        <taxon>Lepidoptera</taxon>
        <taxon>Glossata</taxon>
        <taxon>Ditrysia</taxon>
        <taxon>Tineoidea</taxon>
        <taxon>Psychidae</taxon>
        <taxon>Oiketicinae</taxon>
        <taxon>Eumeta</taxon>
    </lineage>
</organism>
<reference evidence="2 3" key="1">
    <citation type="journal article" date="2019" name="Commun. Biol.">
        <title>The bagworm genome reveals a unique fibroin gene that provides high tensile strength.</title>
        <authorList>
            <person name="Kono N."/>
            <person name="Nakamura H."/>
            <person name="Ohtoshi R."/>
            <person name="Tomita M."/>
            <person name="Numata K."/>
            <person name="Arakawa K."/>
        </authorList>
    </citation>
    <scope>NUCLEOTIDE SEQUENCE [LARGE SCALE GENOMIC DNA]</scope>
</reference>